<evidence type="ECO:0000313" key="1">
    <source>
        <dbReference type="EMBL" id="EIY96209.1"/>
    </source>
</evidence>
<sequence length="87" mass="10343">MNKFESILFDYGRYVFVSVFRKAQEEERYEDCAVMRDIMQKYHIPCDTSLEDWRTDLWRFGYSGDVAINNLSVYMVEALTRAGYSNS</sequence>
<dbReference type="HOGENOM" id="CLU_2476832_0_0_10"/>
<organism evidence="1 2">
    <name type="scientific">Bacteroides fragilis CL07T12C05</name>
    <dbReference type="NCBI Taxonomy" id="997883"/>
    <lineage>
        <taxon>Bacteria</taxon>
        <taxon>Pseudomonadati</taxon>
        <taxon>Bacteroidota</taxon>
        <taxon>Bacteroidia</taxon>
        <taxon>Bacteroidales</taxon>
        <taxon>Bacteroidaceae</taxon>
        <taxon>Bacteroides</taxon>
    </lineage>
</organism>
<comment type="caution">
    <text evidence="1">The sequence shown here is derived from an EMBL/GenBank/DDBJ whole genome shotgun (WGS) entry which is preliminary data.</text>
</comment>
<dbReference type="Proteomes" id="UP000003879">
    <property type="component" value="Unassembled WGS sequence"/>
</dbReference>
<protein>
    <submittedName>
        <fullName evidence="1">Uncharacterized protein</fullName>
    </submittedName>
</protein>
<dbReference type="AlphaFoldDB" id="A0A0E2APD6"/>
<gene>
    <name evidence="1" type="ORF">HMPREF1056_02097</name>
</gene>
<evidence type="ECO:0000313" key="2">
    <source>
        <dbReference type="Proteomes" id="UP000003879"/>
    </source>
</evidence>
<reference evidence="1 2" key="1">
    <citation type="submission" date="2012-02" db="EMBL/GenBank/DDBJ databases">
        <title>The Genome Sequence of Bacteroides fragilis CL07T12C05.</title>
        <authorList>
            <consortium name="The Broad Institute Genome Sequencing Platform"/>
            <person name="Earl A."/>
            <person name="Ward D."/>
            <person name="Feldgarden M."/>
            <person name="Gevers D."/>
            <person name="Zitomersky N.L."/>
            <person name="Coyne M.J."/>
            <person name="Comstock L.E."/>
            <person name="Young S.K."/>
            <person name="Zeng Q."/>
            <person name="Gargeya S."/>
            <person name="Fitzgerald M."/>
            <person name="Haas B."/>
            <person name="Abouelleil A."/>
            <person name="Alvarado L."/>
            <person name="Arachchi H.M."/>
            <person name="Berlin A."/>
            <person name="Chapman S.B."/>
            <person name="Gearin G."/>
            <person name="Goldberg J."/>
            <person name="Griggs A."/>
            <person name="Gujja S."/>
            <person name="Hansen M."/>
            <person name="Heiman D."/>
            <person name="Howarth C."/>
            <person name="Larimer J."/>
            <person name="Lui A."/>
            <person name="MacDonald P.J.P."/>
            <person name="McCowen C."/>
            <person name="Montmayeur A."/>
            <person name="Murphy C."/>
            <person name="Neiman D."/>
            <person name="Pearson M."/>
            <person name="Priest M."/>
            <person name="Roberts A."/>
            <person name="Saif S."/>
            <person name="Shea T."/>
            <person name="Sisk P."/>
            <person name="Stolte C."/>
            <person name="Sykes S."/>
            <person name="Wortman J."/>
            <person name="Nusbaum C."/>
            <person name="Birren B."/>
        </authorList>
    </citation>
    <scope>NUCLEOTIDE SEQUENCE [LARGE SCALE GENOMIC DNA]</scope>
    <source>
        <strain evidence="1 2">CL07T12C05</strain>
    </source>
</reference>
<proteinExistence type="predicted"/>
<name>A0A0E2APD6_BACFG</name>
<dbReference type="RefSeq" id="WP_005794441.1">
    <property type="nucleotide sequence ID" value="NZ_JH724215.1"/>
</dbReference>
<dbReference type="EMBL" id="AGXN01000012">
    <property type="protein sequence ID" value="EIY96209.1"/>
    <property type="molecule type" value="Genomic_DNA"/>
</dbReference>
<accession>A0A0E2APD6</accession>
<dbReference type="PATRIC" id="fig|997883.3.peg.2193"/>